<evidence type="ECO:0008006" key="4">
    <source>
        <dbReference type="Google" id="ProtNLM"/>
    </source>
</evidence>
<reference evidence="3" key="1">
    <citation type="submission" date="2017-03" db="EMBL/GenBank/DDBJ databases">
        <authorList>
            <person name="Safronova V.I."/>
            <person name="Sazanova A.L."/>
            <person name="Chirak E.R."/>
        </authorList>
    </citation>
    <scope>NUCLEOTIDE SEQUENCE [LARGE SCALE GENOMIC DNA]</scope>
    <source>
        <strain evidence="3">Ach-343</strain>
    </source>
</reference>
<keyword evidence="3" id="KW-1185">Reference proteome</keyword>
<evidence type="ECO:0000313" key="2">
    <source>
        <dbReference type="EMBL" id="PZV38542.1"/>
    </source>
</evidence>
<dbReference type="Proteomes" id="UP000248616">
    <property type="component" value="Unassembled WGS sequence"/>
</dbReference>
<dbReference type="Pfam" id="PF13481">
    <property type="entry name" value="AAA_25"/>
    <property type="match status" value="1"/>
</dbReference>
<comment type="caution">
    <text evidence="2">The sequence shown here is derived from an EMBL/GenBank/DDBJ whole genome shotgun (WGS) entry which is preliminary data.</text>
</comment>
<dbReference type="InterPro" id="IPR027417">
    <property type="entry name" value="P-loop_NTPase"/>
</dbReference>
<organism evidence="2 3">
    <name type="scientific">Mesorhizobium kowhaii</name>
    <dbReference type="NCBI Taxonomy" id="1300272"/>
    <lineage>
        <taxon>Bacteria</taxon>
        <taxon>Pseudomonadati</taxon>
        <taxon>Pseudomonadota</taxon>
        <taxon>Alphaproteobacteria</taxon>
        <taxon>Hyphomicrobiales</taxon>
        <taxon>Phyllobacteriaceae</taxon>
        <taxon>Mesorhizobium</taxon>
    </lineage>
</organism>
<dbReference type="AlphaFoldDB" id="A0A2W7C5X4"/>
<gene>
    <name evidence="2" type="ORF">B5V02_10840</name>
</gene>
<evidence type="ECO:0000256" key="1">
    <source>
        <dbReference type="SAM" id="MobiDB-lite"/>
    </source>
</evidence>
<sequence length="480" mass="51786">MLISAVDPTAHAAAVGIDEGVYGASAMADQAEPISIFAALERIRLSQLVDADAGPNEPPSETVPPAPDTTPAERIEDTAAFSEAAVAFRALRKRSERNLPLPLRGEPLPPLASFSAAIYAGIAPPPRAFVDGASLIPCRNITLLSGDGSTGKSLLALQLAVAIAAETTWLGIAVACGPVVYMSAEEDRTEIHNRLYEISVADDIDLANAANLEIVYMVGQDATLANEAPGGKLKTTRLFEQLDAKLREIEPVLLILDNLADIFSGNENNRSLVKHFVGLLRGLAIDHDCAILLLGHPSLSGMSSGTGMSGSTAWSNSVRSRLYLRRVIAGDGSEADETQRILEVKKINYGPKGQPYGLRWRDGRFVRADPPKPFDDVSVADLERVQQAFATHDYRASEQSPDWGGYAVADILDLDVGRNIGRAERAAEQNRARAKVRTILATWLRNKAISIVKRRTDQREMKEFYEAGRSEGGDDDALPN</sequence>
<protein>
    <recommendedName>
        <fullName evidence="4">AAA+ ATPase domain-containing protein</fullName>
    </recommendedName>
</protein>
<name>A0A2W7C5X4_9HYPH</name>
<dbReference type="OrthoDB" id="1496333at2"/>
<accession>A0A2W7C5X4</accession>
<dbReference type="EMBL" id="MZXV01000026">
    <property type="protein sequence ID" value="PZV38542.1"/>
    <property type="molecule type" value="Genomic_DNA"/>
</dbReference>
<dbReference type="SUPFAM" id="SSF52540">
    <property type="entry name" value="P-loop containing nucleoside triphosphate hydrolases"/>
    <property type="match status" value="1"/>
</dbReference>
<feature type="compositionally biased region" description="Pro residues" evidence="1">
    <location>
        <begin position="56"/>
        <end position="68"/>
    </location>
</feature>
<proteinExistence type="predicted"/>
<dbReference type="Gene3D" id="3.40.50.300">
    <property type="entry name" value="P-loop containing nucleotide triphosphate hydrolases"/>
    <property type="match status" value="1"/>
</dbReference>
<feature type="region of interest" description="Disordered" evidence="1">
    <location>
        <begin position="51"/>
        <end position="71"/>
    </location>
</feature>
<evidence type="ECO:0000313" key="3">
    <source>
        <dbReference type="Proteomes" id="UP000248616"/>
    </source>
</evidence>